<name>A0A501XJZ3_9SPHN</name>
<dbReference type="RefSeq" id="WP_140928549.1">
    <property type="nucleotide sequence ID" value="NZ_VFSU01000026.1"/>
</dbReference>
<proteinExistence type="predicted"/>
<dbReference type="Proteomes" id="UP000319897">
    <property type="component" value="Unassembled WGS sequence"/>
</dbReference>
<evidence type="ECO:0000256" key="2">
    <source>
        <dbReference type="PROSITE-ProRule" id="PRU00703"/>
    </source>
</evidence>
<reference evidence="4 5" key="1">
    <citation type="submission" date="2019-06" db="EMBL/GenBank/DDBJ databases">
        <authorList>
            <person name="Lee I."/>
            <person name="Jang G.I."/>
            <person name="Hwang C.Y."/>
        </authorList>
    </citation>
    <scope>NUCLEOTIDE SEQUENCE [LARGE SCALE GENOMIC DNA]</scope>
    <source>
        <strain evidence="4 5">PAMC 28131</strain>
    </source>
</reference>
<dbReference type="PANTHER" id="PTHR43080">
    <property type="entry name" value="CBS DOMAIN-CONTAINING PROTEIN CBSX3, MITOCHONDRIAL"/>
    <property type="match status" value="1"/>
</dbReference>
<dbReference type="CDD" id="cd04623">
    <property type="entry name" value="CBS_pair_bac_euk"/>
    <property type="match status" value="1"/>
</dbReference>
<dbReference type="InterPro" id="IPR051257">
    <property type="entry name" value="Diverse_CBS-Domain"/>
</dbReference>
<dbReference type="Gene3D" id="3.10.580.10">
    <property type="entry name" value="CBS-domain"/>
    <property type="match status" value="1"/>
</dbReference>
<dbReference type="InterPro" id="IPR046342">
    <property type="entry name" value="CBS_dom_sf"/>
</dbReference>
<dbReference type="InterPro" id="IPR000644">
    <property type="entry name" value="CBS_dom"/>
</dbReference>
<organism evidence="4 5">
    <name type="scientific">Sandaracinobacter neustonicus</name>
    <dbReference type="NCBI Taxonomy" id="1715348"/>
    <lineage>
        <taxon>Bacteria</taxon>
        <taxon>Pseudomonadati</taxon>
        <taxon>Pseudomonadota</taxon>
        <taxon>Alphaproteobacteria</taxon>
        <taxon>Sphingomonadales</taxon>
        <taxon>Sphingosinicellaceae</taxon>
        <taxon>Sandaracinobacter</taxon>
    </lineage>
</organism>
<sequence length="142" mass="15389">MAIASILRGKGSDVAAVEPDSTISEVVERLVQRRIGALLVIELGEPVGIVSERDVVRCLGLHGAEALHMRARDVMTAPLITISPDDSIPDAMELMTDRRIRHLPVLDSGRLVGLVSIGDLVKRRIEEAEQEASALKDYITTA</sequence>
<accession>A0A501XJZ3</accession>
<keyword evidence="5" id="KW-1185">Reference proteome</keyword>
<dbReference type="SMART" id="SM00116">
    <property type="entry name" value="CBS"/>
    <property type="match status" value="2"/>
</dbReference>
<dbReference type="PANTHER" id="PTHR43080:SF2">
    <property type="entry name" value="CBS DOMAIN-CONTAINING PROTEIN"/>
    <property type="match status" value="1"/>
</dbReference>
<keyword evidence="1 2" id="KW-0129">CBS domain</keyword>
<evidence type="ECO:0000313" key="4">
    <source>
        <dbReference type="EMBL" id="TPE60613.1"/>
    </source>
</evidence>
<dbReference type="EMBL" id="VFSU01000026">
    <property type="protein sequence ID" value="TPE60613.1"/>
    <property type="molecule type" value="Genomic_DNA"/>
</dbReference>
<feature type="domain" description="CBS" evidence="3">
    <location>
        <begin position="6"/>
        <end position="67"/>
    </location>
</feature>
<dbReference type="AlphaFoldDB" id="A0A501XJZ3"/>
<evidence type="ECO:0000256" key="1">
    <source>
        <dbReference type="ARBA" id="ARBA00023122"/>
    </source>
</evidence>
<evidence type="ECO:0000259" key="3">
    <source>
        <dbReference type="PROSITE" id="PS51371"/>
    </source>
</evidence>
<dbReference type="Pfam" id="PF00571">
    <property type="entry name" value="CBS"/>
    <property type="match status" value="2"/>
</dbReference>
<comment type="caution">
    <text evidence="4">The sequence shown here is derived from an EMBL/GenBank/DDBJ whole genome shotgun (WGS) entry which is preliminary data.</text>
</comment>
<dbReference type="InterPro" id="IPR044725">
    <property type="entry name" value="CBSX3_CBS_dom"/>
</dbReference>
<dbReference type="PROSITE" id="PS51371">
    <property type="entry name" value="CBS"/>
    <property type="match status" value="2"/>
</dbReference>
<feature type="domain" description="CBS" evidence="3">
    <location>
        <begin position="75"/>
        <end position="131"/>
    </location>
</feature>
<gene>
    <name evidence="4" type="ORF">FJQ54_10570</name>
</gene>
<dbReference type="OrthoDB" id="9807125at2"/>
<protein>
    <submittedName>
        <fullName evidence="4">CBS domain-containing protein</fullName>
    </submittedName>
</protein>
<dbReference type="SUPFAM" id="SSF54631">
    <property type="entry name" value="CBS-domain pair"/>
    <property type="match status" value="1"/>
</dbReference>
<evidence type="ECO:0000313" key="5">
    <source>
        <dbReference type="Proteomes" id="UP000319897"/>
    </source>
</evidence>